<proteinExistence type="predicted"/>
<evidence type="ECO:0000313" key="1">
    <source>
        <dbReference type="EMBL" id="MFC4196845.1"/>
    </source>
</evidence>
<dbReference type="RefSeq" id="WP_378960185.1">
    <property type="nucleotide sequence ID" value="NZ_JBHRXC010000016.1"/>
</dbReference>
<dbReference type="EMBL" id="JBHSBY010000067">
    <property type="protein sequence ID" value="MFC4196845.1"/>
    <property type="molecule type" value="Genomic_DNA"/>
</dbReference>
<dbReference type="Proteomes" id="UP001595792">
    <property type="component" value="Unassembled WGS sequence"/>
</dbReference>
<gene>
    <name evidence="1" type="ORF">ACFOUY_09060</name>
</gene>
<protein>
    <submittedName>
        <fullName evidence="1">Uncharacterized protein</fullName>
    </submittedName>
</protein>
<reference evidence="2" key="1">
    <citation type="journal article" date="2019" name="Int. J. Syst. Evol. Microbiol.">
        <title>The Global Catalogue of Microorganisms (GCM) 10K type strain sequencing project: providing services to taxonomists for standard genome sequencing and annotation.</title>
        <authorList>
            <consortium name="The Broad Institute Genomics Platform"/>
            <consortium name="The Broad Institute Genome Sequencing Center for Infectious Disease"/>
            <person name="Wu L."/>
            <person name="Ma J."/>
        </authorList>
    </citation>
    <scope>NUCLEOTIDE SEQUENCE [LARGE SCALE GENOMIC DNA]</scope>
    <source>
        <strain evidence="2">CCM 8689</strain>
    </source>
</reference>
<evidence type="ECO:0000313" key="2">
    <source>
        <dbReference type="Proteomes" id="UP001595792"/>
    </source>
</evidence>
<sequence>MDVKLITAETSEQHSFSELIRNEINDQVKLLDDFKACDDAPGFTEIGDYLMRCGHNFRNAIYLTATTKYT</sequence>
<comment type="caution">
    <text evidence="1">The sequence shown here is derived from an EMBL/GenBank/DDBJ whole genome shotgun (WGS) entry which is preliminary data.</text>
</comment>
<keyword evidence="2" id="KW-1185">Reference proteome</keyword>
<name>A0ABV8NIM6_9SPHI</name>
<accession>A0ABV8NIM6</accession>
<organism evidence="1 2">
    <name type="scientific">Pedobacter jamesrossensis</name>
    <dbReference type="NCBI Taxonomy" id="1908238"/>
    <lineage>
        <taxon>Bacteria</taxon>
        <taxon>Pseudomonadati</taxon>
        <taxon>Bacteroidota</taxon>
        <taxon>Sphingobacteriia</taxon>
        <taxon>Sphingobacteriales</taxon>
        <taxon>Sphingobacteriaceae</taxon>
        <taxon>Pedobacter</taxon>
    </lineage>
</organism>